<protein>
    <submittedName>
        <fullName evidence="3">Uncharacterized protein</fullName>
    </submittedName>
</protein>
<evidence type="ECO:0000256" key="1">
    <source>
        <dbReference type="SAM" id="MobiDB-lite"/>
    </source>
</evidence>
<organism evidence="3 4">
    <name type="scientific">Nocardiopsis mangrovi</name>
    <dbReference type="NCBI Taxonomy" id="1179818"/>
    <lineage>
        <taxon>Bacteria</taxon>
        <taxon>Bacillati</taxon>
        <taxon>Actinomycetota</taxon>
        <taxon>Actinomycetes</taxon>
        <taxon>Streptosporangiales</taxon>
        <taxon>Nocardiopsidaceae</taxon>
        <taxon>Nocardiopsis</taxon>
    </lineage>
</organism>
<keyword evidence="4" id="KW-1185">Reference proteome</keyword>
<proteinExistence type="predicted"/>
<dbReference type="EMBL" id="JBHSFQ010000003">
    <property type="protein sequence ID" value="MFC4561109.1"/>
    <property type="molecule type" value="Genomic_DNA"/>
</dbReference>
<gene>
    <name evidence="3" type="ORF">ACFO4E_04480</name>
</gene>
<reference evidence="4" key="1">
    <citation type="journal article" date="2019" name="Int. J. Syst. Evol. Microbiol.">
        <title>The Global Catalogue of Microorganisms (GCM) 10K type strain sequencing project: providing services to taxonomists for standard genome sequencing and annotation.</title>
        <authorList>
            <consortium name="The Broad Institute Genomics Platform"/>
            <consortium name="The Broad Institute Genome Sequencing Center for Infectious Disease"/>
            <person name="Wu L."/>
            <person name="Ma J."/>
        </authorList>
    </citation>
    <scope>NUCLEOTIDE SEQUENCE [LARGE SCALE GENOMIC DNA]</scope>
    <source>
        <strain evidence="4">XZYJ18</strain>
    </source>
</reference>
<feature type="chain" id="PRO_5045062613" evidence="2">
    <location>
        <begin position="31"/>
        <end position="179"/>
    </location>
</feature>
<sequence>MAVPAATRWIVTALAAPALTASALTASAIADDNGQAGVHPGSPFRFGDPAAIAFPVGAYPEEYDWDDMRDVTFTVDSVQRSGAGSVRYRLVIETPELGRVFGVNGLRPQCFADGTASDDPADLPGSGELEAGTHTYPLDCAVPADTADLEIGFDHPGPDGEPVAMVFTGAVDPVDPDGS</sequence>
<feature type="region of interest" description="Disordered" evidence="1">
    <location>
        <begin position="113"/>
        <end position="132"/>
    </location>
</feature>
<keyword evidence="2" id="KW-0732">Signal</keyword>
<accession>A0ABV9DTF4</accession>
<dbReference type="RefSeq" id="WP_378571730.1">
    <property type="nucleotide sequence ID" value="NZ_JBHSFQ010000003.1"/>
</dbReference>
<comment type="caution">
    <text evidence="3">The sequence shown here is derived from an EMBL/GenBank/DDBJ whole genome shotgun (WGS) entry which is preliminary data.</text>
</comment>
<evidence type="ECO:0000256" key="2">
    <source>
        <dbReference type="SAM" id="SignalP"/>
    </source>
</evidence>
<dbReference type="Proteomes" id="UP001595923">
    <property type="component" value="Unassembled WGS sequence"/>
</dbReference>
<name>A0ABV9DTF4_9ACTN</name>
<evidence type="ECO:0000313" key="4">
    <source>
        <dbReference type="Proteomes" id="UP001595923"/>
    </source>
</evidence>
<feature type="signal peptide" evidence="2">
    <location>
        <begin position="1"/>
        <end position="30"/>
    </location>
</feature>
<evidence type="ECO:0000313" key="3">
    <source>
        <dbReference type="EMBL" id="MFC4561109.1"/>
    </source>
</evidence>